<evidence type="ECO:0000256" key="3">
    <source>
        <dbReference type="ARBA" id="ARBA00022729"/>
    </source>
</evidence>
<evidence type="ECO:0000256" key="2">
    <source>
        <dbReference type="ARBA" id="ARBA00022723"/>
    </source>
</evidence>
<dbReference type="GO" id="GO:0005507">
    <property type="term" value="F:copper ion binding"/>
    <property type="evidence" value="ECO:0007669"/>
    <property type="project" value="InterPro"/>
</dbReference>
<dbReference type="PANTHER" id="PTHR34820">
    <property type="entry name" value="INNER MEMBRANE PROTEIN YEBZ"/>
    <property type="match status" value="1"/>
</dbReference>
<reference evidence="8 9" key="1">
    <citation type="submission" date="2014-12" db="EMBL/GenBank/DDBJ databases">
        <title>Genome sequencing of Arthrobacter phenanthrenivorans SWC37.</title>
        <authorList>
            <person name="Tan P.W."/>
            <person name="Chan K.-G."/>
        </authorList>
    </citation>
    <scope>NUCLEOTIDE SEQUENCE [LARGE SCALE GENOMIC DNA]</scope>
    <source>
        <strain evidence="8 9">SWC37</strain>
    </source>
</reference>
<keyword evidence="5" id="KW-0812">Transmembrane</keyword>
<dbReference type="EMBL" id="JWTB01000004">
    <property type="protein sequence ID" value="KIC69477.1"/>
    <property type="molecule type" value="Genomic_DNA"/>
</dbReference>
<name>A0A0B4DKV1_PSEPS</name>
<feature type="domain" description="CopC" evidence="7">
    <location>
        <begin position="33"/>
        <end position="125"/>
    </location>
</feature>
<evidence type="ECO:0000256" key="6">
    <source>
        <dbReference type="SAM" id="SignalP"/>
    </source>
</evidence>
<evidence type="ECO:0000259" key="7">
    <source>
        <dbReference type="Pfam" id="PF04234"/>
    </source>
</evidence>
<dbReference type="PANTHER" id="PTHR34820:SF4">
    <property type="entry name" value="INNER MEMBRANE PROTEIN YEBZ"/>
    <property type="match status" value="1"/>
</dbReference>
<dbReference type="Gene3D" id="2.60.40.1220">
    <property type="match status" value="1"/>
</dbReference>
<feature type="transmembrane region" description="Helical" evidence="5">
    <location>
        <begin position="152"/>
        <end position="173"/>
    </location>
</feature>
<dbReference type="Pfam" id="PF04234">
    <property type="entry name" value="CopC"/>
    <property type="match status" value="1"/>
</dbReference>
<evidence type="ECO:0000256" key="5">
    <source>
        <dbReference type="SAM" id="Phobius"/>
    </source>
</evidence>
<keyword evidence="4" id="KW-0186">Copper</keyword>
<dbReference type="InterPro" id="IPR007348">
    <property type="entry name" value="CopC_dom"/>
</dbReference>
<sequence length="184" mass="18700">MSHKTPAAWLARVLLALTTAAFVLASPAPAQAHDSLEASNPADGSTVSAMPAKIELTFDHIPIAINSIVRVEDATGTDQADGPVQIVDNQVSQPVKPGAPEGKYTVVWRVVSSDGHPIEGTFTFTAGGPNTAPATAAATPAAAAGSGLPGQLVVVGIVAGVLVIGLVVAGLMIRRRLRSPEDDD</sequence>
<keyword evidence="5" id="KW-0472">Membrane</keyword>
<dbReference type="GO" id="GO:0005886">
    <property type="term" value="C:plasma membrane"/>
    <property type="evidence" value="ECO:0007669"/>
    <property type="project" value="TreeGrafter"/>
</dbReference>
<dbReference type="GO" id="GO:0042597">
    <property type="term" value="C:periplasmic space"/>
    <property type="evidence" value="ECO:0007669"/>
    <property type="project" value="InterPro"/>
</dbReference>
<evidence type="ECO:0000313" key="8">
    <source>
        <dbReference type="EMBL" id="KIC69477.1"/>
    </source>
</evidence>
<dbReference type="InterPro" id="IPR014755">
    <property type="entry name" value="Cu-Rt/internalin_Ig-like"/>
</dbReference>
<evidence type="ECO:0000256" key="1">
    <source>
        <dbReference type="ARBA" id="ARBA00004196"/>
    </source>
</evidence>
<proteinExistence type="predicted"/>
<organism evidence="8 9">
    <name type="scientific">Pseudarthrobacter phenanthrenivorans</name>
    <name type="common">Arthrobacter phenanthrenivorans</name>
    <dbReference type="NCBI Taxonomy" id="361575"/>
    <lineage>
        <taxon>Bacteria</taxon>
        <taxon>Bacillati</taxon>
        <taxon>Actinomycetota</taxon>
        <taxon>Actinomycetes</taxon>
        <taxon>Micrococcales</taxon>
        <taxon>Micrococcaceae</taxon>
        <taxon>Pseudarthrobacter</taxon>
    </lineage>
</organism>
<feature type="signal peptide" evidence="6">
    <location>
        <begin position="1"/>
        <end position="32"/>
    </location>
</feature>
<evidence type="ECO:0000256" key="4">
    <source>
        <dbReference type="ARBA" id="ARBA00023008"/>
    </source>
</evidence>
<comment type="caution">
    <text evidence="8">The sequence shown here is derived from an EMBL/GenBank/DDBJ whole genome shotgun (WGS) entry which is preliminary data.</text>
</comment>
<accession>A0A0B4DKV1</accession>
<protein>
    <submittedName>
        <fullName evidence="8">Copper resistance protein CopC</fullName>
    </submittedName>
</protein>
<dbReference type="GO" id="GO:0046688">
    <property type="term" value="P:response to copper ion"/>
    <property type="evidence" value="ECO:0007669"/>
    <property type="project" value="InterPro"/>
</dbReference>
<dbReference type="InterPro" id="IPR014756">
    <property type="entry name" value="Ig_E-set"/>
</dbReference>
<dbReference type="AlphaFoldDB" id="A0A0B4DKV1"/>
<keyword evidence="2" id="KW-0479">Metal-binding</keyword>
<keyword evidence="3 6" id="KW-0732">Signal</keyword>
<gene>
    <name evidence="8" type="ORF">RM50_01715</name>
</gene>
<evidence type="ECO:0000313" key="9">
    <source>
        <dbReference type="Proteomes" id="UP000031196"/>
    </source>
</evidence>
<dbReference type="GO" id="GO:0030313">
    <property type="term" value="C:cell envelope"/>
    <property type="evidence" value="ECO:0007669"/>
    <property type="project" value="UniProtKB-SubCell"/>
</dbReference>
<dbReference type="SUPFAM" id="SSF81296">
    <property type="entry name" value="E set domains"/>
    <property type="match status" value="1"/>
</dbReference>
<dbReference type="Proteomes" id="UP000031196">
    <property type="component" value="Unassembled WGS sequence"/>
</dbReference>
<dbReference type="InterPro" id="IPR032694">
    <property type="entry name" value="CopC/D"/>
</dbReference>
<comment type="subcellular location">
    <subcellularLocation>
        <location evidence="1">Cell envelope</location>
    </subcellularLocation>
</comment>
<feature type="chain" id="PRO_5002085470" evidence="6">
    <location>
        <begin position="33"/>
        <end position="184"/>
    </location>
</feature>
<dbReference type="GO" id="GO:0006825">
    <property type="term" value="P:copper ion transport"/>
    <property type="evidence" value="ECO:0007669"/>
    <property type="project" value="InterPro"/>
</dbReference>
<keyword evidence="5" id="KW-1133">Transmembrane helix</keyword>